<dbReference type="GO" id="GO:0003723">
    <property type="term" value="F:RNA binding"/>
    <property type="evidence" value="ECO:0007669"/>
    <property type="project" value="InterPro"/>
</dbReference>
<dbReference type="HOGENOM" id="CLU_038135_1_0_11"/>
<feature type="region of interest" description="Disordered" evidence="1">
    <location>
        <begin position="418"/>
        <end position="444"/>
    </location>
</feature>
<evidence type="ECO:0000313" key="3">
    <source>
        <dbReference type="EMBL" id="AGZ40094.1"/>
    </source>
</evidence>
<reference evidence="3 4" key="1">
    <citation type="journal article" date="2014" name="J. Biotechnol.">
        <title>Complete genome sequence of the actinobacterium Actinoplanes friuliensis HAG 010964, producer of the lipopeptide antibiotic friulimycin.</title>
        <authorList>
            <person name="Ruckert C."/>
            <person name="Szczepanowski R."/>
            <person name="Albersmeier A."/>
            <person name="Goesmann A."/>
            <person name="Fischer N."/>
            <person name="Steinkamper A."/>
            <person name="Puhler A."/>
            <person name="Biener R."/>
            <person name="Schwartz D."/>
            <person name="Kalinowski J."/>
        </authorList>
    </citation>
    <scope>NUCLEOTIDE SEQUENCE [LARGE SCALE GENOMIC DNA]</scope>
    <source>
        <strain evidence="3 4">DSM 7358</strain>
    </source>
</reference>
<dbReference type="PANTHER" id="PTHR23355">
    <property type="entry name" value="RIBONUCLEASE"/>
    <property type="match status" value="1"/>
</dbReference>
<proteinExistence type="predicted"/>
<dbReference type="GO" id="GO:0006402">
    <property type="term" value="P:mRNA catabolic process"/>
    <property type="evidence" value="ECO:0007669"/>
    <property type="project" value="TreeGrafter"/>
</dbReference>
<dbReference type="RefSeq" id="WP_023359636.1">
    <property type="nucleotide sequence ID" value="NC_022657.1"/>
</dbReference>
<evidence type="ECO:0000256" key="1">
    <source>
        <dbReference type="SAM" id="MobiDB-lite"/>
    </source>
</evidence>
<dbReference type="GO" id="GO:0004540">
    <property type="term" value="F:RNA nuclease activity"/>
    <property type="evidence" value="ECO:0007669"/>
    <property type="project" value="InterPro"/>
</dbReference>
<dbReference type="SUPFAM" id="SSF50249">
    <property type="entry name" value="Nucleic acid-binding proteins"/>
    <property type="match status" value="1"/>
</dbReference>
<dbReference type="AlphaFoldDB" id="U5VTC8"/>
<dbReference type="InterPro" id="IPR040596">
    <property type="entry name" value="RNase_II_C_S1"/>
</dbReference>
<dbReference type="PANTHER" id="PTHR23355:SF9">
    <property type="entry name" value="DIS3-LIKE EXONUCLEASE 2"/>
    <property type="match status" value="1"/>
</dbReference>
<evidence type="ECO:0000259" key="2">
    <source>
        <dbReference type="SMART" id="SM00955"/>
    </source>
</evidence>
<feature type="domain" description="RNB" evidence="2">
    <location>
        <begin position="44"/>
        <end position="362"/>
    </location>
</feature>
<name>U5VTC8_9ACTN</name>
<dbReference type="eggNOG" id="COG0557">
    <property type="taxonomic scope" value="Bacteria"/>
</dbReference>
<keyword evidence="4" id="KW-1185">Reference proteome</keyword>
<dbReference type="InterPro" id="IPR001900">
    <property type="entry name" value="RNase_II/R"/>
</dbReference>
<dbReference type="SMART" id="SM00955">
    <property type="entry name" value="RNB"/>
    <property type="match status" value="1"/>
</dbReference>
<organism evidence="3 4">
    <name type="scientific">Actinoplanes friuliensis DSM 7358</name>
    <dbReference type="NCBI Taxonomy" id="1246995"/>
    <lineage>
        <taxon>Bacteria</taxon>
        <taxon>Bacillati</taxon>
        <taxon>Actinomycetota</taxon>
        <taxon>Actinomycetes</taxon>
        <taxon>Micromonosporales</taxon>
        <taxon>Micromonosporaceae</taxon>
        <taxon>Actinoplanes</taxon>
    </lineage>
</organism>
<dbReference type="EMBL" id="CP006272">
    <property type="protein sequence ID" value="AGZ40094.1"/>
    <property type="molecule type" value="Genomic_DNA"/>
</dbReference>
<dbReference type="Proteomes" id="UP000017746">
    <property type="component" value="Chromosome"/>
</dbReference>
<dbReference type="GO" id="GO:0005829">
    <property type="term" value="C:cytosol"/>
    <property type="evidence" value="ECO:0007669"/>
    <property type="project" value="TreeGrafter"/>
</dbReference>
<accession>U5VTC8</accession>
<gene>
    <name evidence="3" type="ORF">AFR_09025</name>
</gene>
<dbReference type="KEGG" id="afs:AFR_09025"/>
<dbReference type="InterPro" id="IPR012340">
    <property type="entry name" value="NA-bd_OB-fold"/>
</dbReference>
<dbReference type="InterPro" id="IPR050180">
    <property type="entry name" value="RNR_Ribonuclease"/>
</dbReference>
<dbReference type="OrthoDB" id="5800376at2"/>
<dbReference type="STRING" id="1246995.AFR_09025"/>
<sequence>MPIKRVWAPRIDFSVLRRELELPADFPAEALQEAQEAASIALPPVDRTDIPFVTVDPATSQDLDQAMELTRLPSGGYRVRYAIADVASYVRPGGPLEAETWVRGQTIYFPDGKVPLHPQVLSEGAVSLLPDVDRAAILWTIDLDAEGSFAGIALERARVRSRAKLDYAGLQASVDAGTAPEPIALLPELGALLAARAADRGAVNLPLPEQEVEPDGDGWRLVLRAPHAVEEHNAHISLLTGMAAATLMLDGGVGLLRTMPAARPEAIAKLRAAGESLGVPWPEGSSVGAVVASVDPASPRGAAFLNQVADLLRGAAYTAFDGERPTEIGHGGVGAPYAHVTAPLRRLADRYATEVCLALHEDRPVPEWAREALPRLPKCMAATDRVASAADRGAVSLAEAVVLAHRVGETFEAGVVDVDAPSKPAQPETQKQNNRRPRGGTVALDDPAVQARCLGELPLGDRIQVRLTEADPVKRSVLFEQA</sequence>
<dbReference type="Pfam" id="PF00773">
    <property type="entry name" value="RNB"/>
    <property type="match status" value="1"/>
</dbReference>
<dbReference type="Pfam" id="PF18614">
    <property type="entry name" value="RNase_II_C_S1"/>
    <property type="match status" value="1"/>
</dbReference>
<evidence type="ECO:0000313" key="4">
    <source>
        <dbReference type="Proteomes" id="UP000017746"/>
    </source>
</evidence>
<protein>
    <submittedName>
        <fullName evidence="3">Ribonuclease II</fullName>
    </submittedName>
</protein>
<dbReference type="PATRIC" id="fig|1246995.3.peg.1836"/>